<evidence type="ECO:0000313" key="4">
    <source>
        <dbReference type="Proteomes" id="UP001194729"/>
    </source>
</evidence>
<evidence type="ECO:0000313" key="3">
    <source>
        <dbReference type="EMBL" id="MBF4986051.1"/>
    </source>
</evidence>
<evidence type="ECO:0000259" key="1">
    <source>
        <dbReference type="Pfam" id="PF25954"/>
    </source>
</evidence>
<dbReference type="Proteomes" id="UP001194729">
    <property type="component" value="Unassembled WGS sequence"/>
</dbReference>
<name>A0ABS0AA82_9FLAO</name>
<dbReference type="Gene3D" id="2.40.420.20">
    <property type="match status" value="1"/>
</dbReference>
<comment type="caution">
    <text evidence="3">The sequence shown here is derived from an EMBL/GenBank/DDBJ whole genome shotgun (WGS) entry which is preliminary data.</text>
</comment>
<proteinExistence type="predicted"/>
<sequence>VPETEISQIKKETEVQVTISSIQQTLTGKVKEVSTSAQQTGGQYLVKITIDKTDVPVLSGMFATIALPVERKATNDNVLIPATALITKGQLTGVYTISENNTAMLRWLRLGRTLGDQVEILSGLNANEKYITSSNGKLFNGAKVTIQ</sequence>
<accession>A0ABS0AA82</accession>
<protein>
    <submittedName>
        <fullName evidence="3">HlyD family efflux transporter periplasmic adaptor subunit</fullName>
    </submittedName>
</protein>
<dbReference type="EMBL" id="JADKYU010000945">
    <property type="protein sequence ID" value="MBF4986051.1"/>
    <property type="molecule type" value="Genomic_DNA"/>
</dbReference>
<dbReference type="Gene3D" id="2.40.30.170">
    <property type="match status" value="1"/>
</dbReference>
<dbReference type="Pfam" id="PF25989">
    <property type="entry name" value="YknX_C"/>
    <property type="match status" value="1"/>
</dbReference>
<feature type="domain" description="YknX-like C-terminal permuted SH3-like" evidence="2">
    <location>
        <begin position="80"/>
        <end position="146"/>
    </location>
</feature>
<dbReference type="InterPro" id="IPR058637">
    <property type="entry name" value="YknX-like_C"/>
</dbReference>
<evidence type="ECO:0000259" key="2">
    <source>
        <dbReference type="Pfam" id="PF25989"/>
    </source>
</evidence>
<organism evidence="3 4">
    <name type="scientific">Nonlabens mediterrranea</name>
    <dbReference type="NCBI Taxonomy" id="1419947"/>
    <lineage>
        <taxon>Bacteria</taxon>
        <taxon>Pseudomonadati</taxon>
        <taxon>Bacteroidota</taxon>
        <taxon>Flavobacteriia</taxon>
        <taxon>Flavobacteriales</taxon>
        <taxon>Flavobacteriaceae</taxon>
        <taxon>Nonlabens</taxon>
    </lineage>
</organism>
<dbReference type="PANTHER" id="PTHR30469">
    <property type="entry name" value="MULTIDRUG RESISTANCE PROTEIN MDTA"/>
    <property type="match status" value="1"/>
</dbReference>
<keyword evidence="4" id="KW-1185">Reference proteome</keyword>
<reference evidence="3 4" key="1">
    <citation type="submission" date="2020-11" db="EMBL/GenBank/DDBJ databases">
        <title>P. mediterranea TC4 genome.</title>
        <authorList>
            <person name="Molmeret M."/>
        </authorList>
    </citation>
    <scope>NUCLEOTIDE SEQUENCE [LARGE SCALE GENOMIC DNA]</scope>
    <source>
        <strain evidence="3 4">TC4</strain>
    </source>
</reference>
<feature type="non-terminal residue" evidence="3">
    <location>
        <position position="1"/>
    </location>
</feature>
<dbReference type="InterPro" id="IPR058792">
    <property type="entry name" value="Beta-barrel_RND_2"/>
</dbReference>
<dbReference type="Pfam" id="PF25954">
    <property type="entry name" value="Beta-barrel_RND_2"/>
    <property type="match status" value="1"/>
</dbReference>
<gene>
    <name evidence="3" type="ORF">FNJ87_17540</name>
</gene>
<feature type="domain" description="CusB-like beta-barrel" evidence="1">
    <location>
        <begin position="1"/>
        <end position="67"/>
    </location>
</feature>